<evidence type="ECO:0000259" key="6">
    <source>
        <dbReference type="PROSITE" id="PS50808"/>
    </source>
</evidence>
<keyword evidence="3" id="KW-0862">Zinc</keyword>
<evidence type="ECO:0000256" key="2">
    <source>
        <dbReference type="ARBA" id="ARBA00022771"/>
    </source>
</evidence>
<evidence type="ECO:0000256" key="3">
    <source>
        <dbReference type="ARBA" id="ARBA00022833"/>
    </source>
</evidence>
<keyword evidence="1" id="KW-0479">Metal-binding</keyword>
<evidence type="ECO:0000313" key="7">
    <source>
        <dbReference type="EMBL" id="CAD2186294.1"/>
    </source>
</evidence>
<dbReference type="GO" id="GO:0003677">
    <property type="term" value="F:DNA binding"/>
    <property type="evidence" value="ECO:0007669"/>
    <property type="project" value="InterPro"/>
</dbReference>
<dbReference type="PROSITE" id="PS50808">
    <property type="entry name" value="ZF_BED"/>
    <property type="match status" value="1"/>
</dbReference>
<sequence>MQKVMSSKYLKNLLDHIETSCKDYLDAPPKVKSIEKTSSTWNHFTEPENGKVKCKKCDTEMSSKHLQNLTRHHNRCKKEGEAPNVEEGDNEATESDRD</sequence>
<feature type="compositionally biased region" description="Acidic residues" evidence="5">
    <location>
        <begin position="84"/>
        <end position="98"/>
    </location>
</feature>
<reference evidence="7 8" key="1">
    <citation type="submission" date="2020-08" db="EMBL/GenBank/DDBJ databases">
        <authorList>
            <person name="Koutsovoulos G."/>
            <person name="Danchin GJ E."/>
        </authorList>
    </citation>
    <scope>NUCLEOTIDE SEQUENCE [LARGE SCALE GENOMIC DNA]</scope>
</reference>
<keyword evidence="2 4" id="KW-0863">Zinc-finger</keyword>
<gene>
    <name evidence="7" type="ORF">MENT_LOCUS38778</name>
</gene>
<dbReference type="Proteomes" id="UP000580250">
    <property type="component" value="Unassembled WGS sequence"/>
</dbReference>
<evidence type="ECO:0000256" key="1">
    <source>
        <dbReference type="ARBA" id="ARBA00022723"/>
    </source>
</evidence>
<feature type="region of interest" description="Disordered" evidence="5">
    <location>
        <begin position="66"/>
        <end position="98"/>
    </location>
</feature>
<name>A0A6V7WH32_MELEN</name>
<dbReference type="GO" id="GO:0008270">
    <property type="term" value="F:zinc ion binding"/>
    <property type="evidence" value="ECO:0007669"/>
    <property type="project" value="UniProtKB-KW"/>
</dbReference>
<organism evidence="7 8">
    <name type="scientific">Meloidogyne enterolobii</name>
    <name type="common">Root-knot nematode worm</name>
    <name type="synonym">Meloidogyne mayaguensis</name>
    <dbReference type="NCBI Taxonomy" id="390850"/>
    <lineage>
        <taxon>Eukaryota</taxon>
        <taxon>Metazoa</taxon>
        <taxon>Ecdysozoa</taxon>
        <taxon>Nematoda</taxon>
        <taxon>Chromadorea</taxon>
        <taxon>Rhabditida</taxon>
        <taxon>Tylenchina</taxon>
        <taxon>Tylenchomorpha</taxon>
        <taxon>Tylenchoidea</taxon>
        <taxon>Meloidogynidae</taxon>
        <taxon>Meloidogyninae</taxon>
        <taxon>Meloidogyne</taxon>
    </lineage>
</organism>
<dbReference type="EMBL" id="CAJEWN010000581">
    <property type="protein sequence ID" value="CAD2186294.1"/>
    <property type="molecule type" value="Genomic_DNA"/>
</dbReference>
<dbReference type="SMART" id="SM00614">
    <property type="entry name" value="ZnF_BED"/>
    <property type="match status" value="1"/>
</dbReference>
<accession>A0A6V7WH32</accession>
<proteinExistence type="predicted"/>
<dbReference type="Pfam" id="PF02892">
    <property type="entry name" value="zf-BED"/>
    <property type="match status" value="1"/>
</dbReference>
<evidence type="ECO:0000313" key="8">
    <source>
        <dbReference type="Proteomes" id="UP000580250"/>
    </source>
</evidence>
<evidence type="ECO:0000256" key="5">
    <source>
        <dbReference type="SAM" id="MobiDB-lite"/>
    </source>
</evidence>
<dbReference type="OrthoDB" id="117690at2759"/>
<feature type="domain" description="BED-type" evidence="6">
    <location>
        <begin position="35"/>
        <end position="83"/>
    </location>
</feature>
<protein>
    <recommendedName>
        <fullName evidence="6">BED-type domain-containing protein</fullName>
    </recommendedName>
</protein>
<dbReference type="InterPro" id="IPR003656">
    <property type="entry name" value="Znf_BED"/>
</dbReference>
<comment type="caution">
    <text evidence="7">The sequence shown here is derived from an EMBL/GenBank/DDBJ whole genome shotgun (WGS) entry which is preliminary data.</text>
</comment>
<dbReference type="AlphaFoldDB" id="A0A6V7WH32"/>
<evidence type="ECO:0000256" key="4">
    <source>
        <dbReference type="PROSITE-ProRule" id="PRU00027"/>
    </source>
</evidence>